<dbReference type="EMBL" id="AVOT02004843">
    <property type="protein sequence ID" value="MBW0477523.1"/>
    <property type="molecule type" value="Genomic_DNA"/>
</dbReference>
<feature type="compositionally biased region" description="Polar residues" evidence="1">
    <location>
        <begin position="103"/>
        <end position="121"/>
    </location>
</feature>
<accession>A0A9Q3C6R4</accession>
<evidence type="ECO:0000256" key="1">
    <source>
        <dbReference type="SAM" id="MobiDB-lite"/>
    </source>
</evidence>
<protein>
    <submittedName>
        <fullName evidence="2">Uncharacterized protein</fullName>
    </submittedName>
</protein>
<dbReference type="AlphaFoldDB" id="A0A9Q3C6R4"/>
<feature type="compositionally biased region" description="Polar residues" evidence="1">
    <location>
        <begin position="1"/>
        <end position="12"/>
    </location>
</feature>
<name>A0A9Q3C6R4_9BASI</name>
<evidence type="ECO:0000313" key="2">
    <source>
        <dbReference type="EMBL" id="MBW0477523.1"/>
    </source>
</evidence>
<feature type="region of interest" description="Disordered" evidence="1">
    <location>
        <begin position="102"/>
        <end position="122"/>
    </location>
</feature>
<keyword evidence="3" id="KW-1185">Reference proteome</keyword>
<evidence type="ECO:0000313" key="3">
    <source>
        <dbReference type="Proteomes" id="UP000765509"/>
    </source>
</evidence>
<reference evidence="2" key="1">
    <citation type="submission" date="2021-03" db="EMBL/GenBank/DDBJ databases">
        <title>Draft genome sequence of rust myrtle Austropuccinia psidii MF-1, a brazilian biotype.</title>
        <authorList>
            <person name="Quecine M.C."/>
            <person name="Pachon D.M.R."/>
            <person name="Bonatelli M.L."/>
            <person name="Correr F.H."/>
            <person name="Franceschini L.M."/>
            <person name="Leite T.F."/>
            <person name="Margarido G.R.A."/>
            <person name="Almeida C.A."/>
            <person name="Ferrarezi J.A."/>
            <person name="Labate C.A."/>
        </authorList>
    </citation>
    <scope>NUCLEOTIDE SEQUENCE</scope>
    <source>
        <strain evidence="2">MF-1</strain>
    </source>
</reference>
<dbReference type="Proteomes" id="UP000765509">
    <property type="component" value="Unassembled WGS sequence"/>
</dbReference>
<gene>
    <name evidence="2" type="ORF">O181_017238</name>
</gene>
<organism evidence="2 3">
    <name type="scientific">Austropuccinia psidii MF-1</name>
    <dbReference type="NCBI Taxonomy" id="1389203"/>
    <lineage>
        <taxon>Eukaryota</taxon>
        <taxon>Fungi</taxon>
        <taxon>Dikarya</taxon>
        <taxon>Basidiomycota</taxon>
        <taxon>Pucciniomycotina</taxon>
        <taxon>Pucciniomycetes</taxon>
        <taxon>Pucciniales</taxon>
        <taxon>Sphaerophragmiaceae</taxon>
        <taxon>Austropuccinia</taxon>
    </lineage>
</organism>
<sequence>MSSHHQNINQDSQFHHPQSDHNSNVFAQAQRSFGENSVDHSGHKMAVGRDMPHILNERDSIPVQNIWGYNSLVYASQQPVNLGVPMGNSIIYHYGGRLPRTWPESTSQSNGKMGNQASPDSFSKKIQDITRVVIPIFDGSIQIHTTNRPSQSVEKLWLTPSIGKSGVHSMTDESRVISEVKPLQLIVKINISGAREERK</sequence>
<proteinExistence type="predicted"/>
<comment type="caution">
    <text evidence="2">The sequence shown here is derived from an EMBL/GenBank/DDBJ whole genome shotgun (WGS) entry which is preliminary data.</text>
</comment>
<feature type="region of interest" description="Disordered" evidence="1">
    <location>
        <begin position="1"/>
        <end position="21"/>
    </location>
</feature>